<feature type="region of interest" description="Disordered" evidence="1">
    <location>
        <begin position="52"/>
        <end position="89"/>
    </location>
</feature>
<feature type="signal peptide" evidence="2">
    <location>
        <begin position="1"/>
        <end position="19"/>
    </location>
</feature>
<protein>
    <submittedName>
        <fullName evidence="3">Uncharacterized protein</fullName>
    </submittedName>
</protein>
<dbReference type="AlphaFoldDB" id="A0AAN8E2R8"/>
<name>A0AAN8E2R8_CHAGU</name>
<keyword evidence="2" id="KW-0732">Signal</keyword>
<organism evidence="3 4">
    <name type="scientific">Champsocephalus gunnari</name>
    <name type="common">Mackerel icefish</name>
    <dbReference type="NCBI Taxonomy" id="52237"/>
    <lineage>
        <taxon>Eukaryota</taxon>
        <taxon>Metazoa</taxon>
        <taxon>Chordata</taxon>
        <taxon>Craniata</taxon>
        <taxon>Vertebrata</taxon>
        <taxon>Euteleostomi</taxon>
        <taxon>Actinopterygii</taxon>
        <taxon>Neopterygii</taxon>
        <taxon>Teleostei</taxon>
        <taxon>Neoteleostei</taxon>
        <taxon>Acanthomorphata</taxon>
        <taxon>Eupercaria</taxon>
        <taxon>Perciformes</taxon>
        <taxon>Notothenioidei</taxon>
        <taxon>Channichthyidae</taxon>
        <taxon>Champsocephalus</taxon>
    </lineage>
</organism>
<accession>A0AAN8E2R8</accession>
<dbReference type="Proteomes" id="UP001331515">
    <property type="component" value="Unassembled WGS sequence"/>
</dbReference>
<sequence length="89" mass="9058">MLLTAILFGVAPLGVPVNATLPPTGQHSPPPALPEAAVSQWAQGLALSGRPLWAATPRPRNTSPEQGQKGQASLALTGCPELRTVGSSV</sequence>
<evidence type="ECO:0000256" key="2">
    <source>
        <dbReference type="SAM" id="SignalP"/>
    </source>
</evidence>
<keyword evidence="4" id="KW-1185">Reference proteome</keyword>
<evidence type="ECO:0000313" key="4">
    <source>
        <dbReference type="Proteomes" id="UP001331515"/>
    </source>
</evidence>
<feature type="compositionally biased region" description="Polar residues" evidence="1">
    <location>
        <begin position="59"/>
        <end position="71"/>
    </location>
</feature>
<comment type="caution">
    <text evidence="3">The sequence shown here is derived from an EMBL/GenBank/DDBJ whole genome shotgun (WGS) entry which is preliminary data.</text>
</comment>
<gene>
    <name evidence="3" type="ORF">CgunFtcFv8_004349</name>
</gene>
<feature type="chain" id="PRO_5042842578" evidence="2">
    <location>
        <begin position="20"/>
        <end position="89"/>
    </location>
</feature>
<evidence type="ECO:0000313" key="3">
    <source>
        <dbReference type="EMBL" id="KAK5932665.1"/>
    </source>
</evidence>
<reference evidence="3 4" key="1">
    <citation type="journal article" date="2023" name="Mol. Biol. Evol.">
        <title>Genomics of Secondarily Temperate Adaptation in the Only Non-Antarctic Icefish.</title>
        <authorList>
            <person name="Rivera-Colon A.G."/>
            <person name="Rayamajhi N."/>
            <person name="Minhas B.F."/>
            <person name="Madrigal G."/>
            <person name="Bilyk K.T."/>
            <person name="Yoon V."/>
            <person name="Hune M."/>
            <person name="Gregory S."/>
            <person name="Cheng C.H.C."/>
            <person name="Catchen J.M."/>
        </authorList>
    </citation>
    <scope>NUCLEOTIDE SEQUENCE [LARGE SCALE GENOMIC DNA]</scope>
    <source>
        <tissue evidence="3">White muscle</tissue>
    </source>
</reference>
<dbReference type="EMBL" id="JAURVH010001515">
    <property type="protein sequence ID" value="KAK5932665.1"/>
    <property type="molecule type" value="Genomic_DNA"/>
</dbReference>
<evidence type="ECO:0000256" key="1">
    <source>
        <dbReference type="SAM" id="MobiDB-lite"/>
    </source>
</evidence>
<proteinExistence type="predicted"/>